<name>A0A378LNI8_9GAMM</name>
<dbReference type="AlphaFoldDB" id="A0A378LNI8"/>
<accession>A0A378LNI8</accession>
<organism evidence="1 2">
    <name type="scientific">Legionella wadsworthii</name>
    <dbReference type="NCBI Taxonomy" id="28088"/>
    <lineage>
        <taxon>Bacteria</taxon>
        <taxon>Pseudomonadati</taxon>
        <taxon>Pseudomonadota</taxon>
        <taxon>Gammaproteobacteria</taxon>
        <taxon>Legionellales</taxon>
        <taxon>Legionellaceae</taxon>
        <taxon>Legionella</taxon>
    </lineage>
</organism>
<dbReference type="Proteomes" id="UP000255297">
    <property type="component" value="Unassembled WGS sequence"/>
</dbReference>
<protein>
    <submittedName>
        <fullName evidence="1">Protein of uncharacterized function (DUF3626)</fullName>
    </submittedName>
</protein>
<dbReference type="RefSeq" id="WP_031562733.1">
    <property type="nucleotide sequence ID" value="NZ_CAAAIS010000002.1"/>
</dbReference>
<proteinExistence type="predicted"/>
<evidence type="ECO:0000313" key="2">
    <source>
        <dbReference type="Proteomes" id="UP000255297"/>
    </source>
</evidence>
<evidence type="ECO:0000313" key="1">
    <source>
        <dbReference type="EMBL" id="STY28323.1"/>
    </source>
</evidence>
<gene>
    <name evidence="1" type="ORF">NCTC11532_00493</name>
</gene>
<dbReference type="InterPro" id="IPR022074">
    <property type="entry name" value="DUF3626"/>
</dbReference>
<dbReference type="Pfam" id="PF12294">
    <property type="entry name" value="DUF3626"/>
    <property type="match status" value="1"/>
</dbReference>
<keyword evidence="2" id="KW-1185">Reference proteome</keyword>
<dbReference type="EMBL" id="UGPB01000001">
    <property type="protein sequence ID" value="STY28323.1"/>
    <property type="molecule type" value="Genomic_DNA"/>
</dbReference>
<sequence length="441" mass="50518">MFSKNLLQFLMSVPDASGTYFGMMLKQHLNNLINFFDSDYKNRHYYHNAAKERLLEYIKASNLSITPSEAITAIQKRFRDSDLTINFKLDLLLDDTLTASDEHFNAYMLTNDGLSPEYLEKRNKAEQYYFNFSETETLDNPETQRSRPHYAALNYANNPSGSSPGYGSGFFKLKSAVKHRCTFSSEDTYTVYDCYLAFLRSGKIPQLQPKGLISGYHNLTHLISTLNDNQLDYLIGSKREEYMDADAFYIEAHVHSNLDWNKDVEALVLVEDVEVGGKSLNAYTEEEQEIIIQNATNFARKHNIDCYITDAKGIITSYLYRKEESGLKPEVKQVKTEVWNSDTWKGESFRFFKPRSEQTKKIGSLVKTYESIADQNNLTARLFVISELQIALVDWLHQKPQGARASTMLILLDQVLKEQHALTESIADILEADANPILKIS</sequence>
<dbReference type="OrthoDB" id="635547at2"/>
<reference evidence="1 2" key="1">
    <citation type="submission" date="2018-06" db="EMBL/GenBank/DDBJ databases">
        <authorList>
            <consortium name="Pathogen Informatics"/>
            <person name="Doyle S."/>
        </authorList>
    </citation>
    <scope>NUCLEOTIDE SEQUENCE [LARGE SCALE GENOMIC DNA]</scope>
    <source>
        <strain evidence="1 2">NCTC11532</strain>
    </source>
</reference>